<evidence type="ECO:0000313" key="3">
    <source>
        <dbReference type="Proteomes" id="UP000299211"/>
    </source>
</evidence>
<dbReference type="Proteomes" id="UP000299211">
    <property type="component" value="Unassembled WGS sequence"/>
</dbReference>
<name>A0A4D4MFN4_STRAX</name>
<protein>
    <submittedName>
        <fullName evidence="2">Uncharacterized protein</fullName>
    </submittedName>
</protein>
<dbReference type="EMBL" id="BJHY01000001">
    <property type="protein sequence ID" value="GDY70783.1"/>
    <property type="molecule type" value="Genomic_DNA"/>
</dbReference>
<reference evidence="1 4" key="2">
    <citation type="submission" date="2019-04" db="EMBL/GenBank/DDBJ databases">
        <title>Draft genome sequences of Streptomyces avermitilis NBRC 14893.</title>
        <authorList>
            <person name="Komaki H."/>
            <person name="Tamura T."/>
            <person name="Hosoyama A."/>
        </authorList>
    </citation>
    <scope>NUCLEOTIDE SEQUENCE [LARGE SCALE GENOMIC DNA]</scope>
    <source>
        <strain evidence="1 4">NBRC 14893</strain>
    </source>
</reference>
<dbReference type="EMBL" id="BJHX01000001">
    <property type="protein sequence ID" value="GDY68834.1"/>
    <property type="molecule type" value="Genomic_DNA"/>
</dbReference>
<dbReference type="AlphaFoldDB" id="A0A4D4MFN4"/>
<evidence type="ECO:0000313" key="4">
    <source>
        <dbReference type="Proteomes" id="UP000302139"/>
    </source>
</evidence>
<gene>
    <name evidence="1" type="ORF">SAV14893_082270</name>
    <name evidence="2" type="ORF">SAV31267_002680</name>
</gene>
<comment type="caution">
    <text evidence="2">The sequence shown here is derived from an EMBL/GenBank/DDBJ whole genome shotgun (WGS) entry which is preliminary data.</text>
</comment>
<evidence type="ECO:0000313" key="1">
    <source>
        <dbReference type="EMBL" id="GDY68834.1"/>
    </source>
</evidence>
<organism evidence="2 3">
    <name type="scientific">Streptomyces avermitilis</name>
    <dbReference type="NCBI Taxonomy" id="33903"/>
    <lineage>
        <taxon>Bacteria</taxon>
        <taxon>Bacillati</taxon>
        <taxon>Actinomycetota</taxon>
        <taxon>Actinomycetes</taxon>
        <taxon>Kitasatosporales</taxon>
        <taxon>Streptomycetaceae</taxon>
        <taxon>Streptomyces</taxon>
    </lineage>
</organism>
<reference evidence="2 3" key="1">
    <citation type="submission" date="2019-04" db="EMBL/GenBank/DDBJ databases">
        <title>Draft genome sequences of Streptomyces avermitilis ATCC 31267.</title>
        <authorList>
            <person name="Komaki H."/>
            <person name="Tamura T."/>
            <person name="Hosoyama A."/>
        </authorList>
    </citation>
    <scope>NUCLEOTIDE SEQUENCE [LARGE SCALE GENOMIC DNA]</scope>
    <source>
        <strain evidence="2 3">ATCC 31267</strain>
    </source>
</reference>
<evidence type="ECO:0000313" key="2">
    <source>
        <dbReference type="EMBL" id="GDY70783.1"/>
    </source>
</evidence>
<proteinExistence type="predicted"/>
<sequence length="83" mass="9015">MVVHRPGQVVALDSTPLPVKLRESVFGEVSGVLTLALGAYTHSCCAFHLTMVSDTSVDVAMLLREVMMPLPMREGWGEEMEGP</sequence>
<dbReference type="RefSeq" id="WP_037651360.1">
    <property type="nucleotide sequence ID" value="NZ_BAABTN010000023.1"/>
</dbReference>
<dbReference type="Proteomes" id="UP000302139">
    <property type="component" value="Unassembled WGS sequence"/>
</dbReference>
<accession>A0A4D4MFN4</accession>